<proteinExistence type="inferred from homology"/>
<comment type="similarity">
    <text evidence="2">Belongs to the UPF0173 family.</text>
</comment>
<evidence type="ECO:0000259" key="3">
    <source>
        <dbReference type="SMART" id="SM00849"/>
    </source>
</evidence>
<evidence type="ECO:0000313" key="5">
    <source>
        <dbReference type="Proteomes" id="UP000282759"/>
    </source>
</evidence>
<name>A0A437MZE8_9SPHI</name>
<dbReference type="InterPro" id="IPR050114">
    <property type="entry name" value="UPF0173_UPF0282_UlaG_hydrolase"/>
</dbReference>
<keyword evidence="1 2" id="KW-0378">Hydrolase</keyword>
<comment type="caution">
    <text evidence="4">The sequence shown here is derived from an EMBL/GenBank/DDBJ whole genome shotgun (WGS) entry which is preliminary data.</text>
</comment>
<dbReference type="HAMAP" id="MF_00457">
    <property type="entry name" value="UPF0173"/>
    <property type="match status" value="1"/>
</dbReference>
<dbReference type="NCBIfam" id="NF001911">
    <property type="entry name" value="PRK00685.1"/>
    <property type="match status" value="1"/>
</dbReference>
<dbReference type="OrthoDB" id="9789133at2"/>
<dbReference type="SMART" id="SM00849">
    <property type="entry name" value="Lactamase_B"/>
    <property type="match status" value="1"/>
</dbReference>
<dbReference type="RefSeq" id="WP_127703397.1">
    <property type="nucleotide sequence ID" value="NZ_SACK01000001.1"/>
</dbReference>
<dbReference type="SUPFAM" id="SSF56281">
    <property type="entry name" value="Metallo-hydrolase/oxidoreductase"/>
    <property type="match status" value="1"/>
</dbReference>
<dbReference type="EMBL" id="SACK01000001">
    <property type="protein sequence ID" value="RVU03032.1"/>
    <property type="molecule type" value="Genomic_DNA"/>
</dbReference>
<dbReference type="PANTHER" id="PTHR43546">
    <property type="entry name" value="UPF0173 METAL-DEPENDENT HYDROLASE MJ1163-RELATED"/>
    <property type="match status" value="1"/>
</dbReference>
<sequence length="226" mass="24560">MELTFYGHACFAVNLNGTNILFDPFITPNPLAKDIDPETIQADYIFVSHGHFDHINDAVSIAKRTGAKVVATWEVKDWFVKNGIENVHPLNPGGQWAFDFGKVKATVAQHSSSLPDGSYGGVPCGFVFQTSAGNFYYSSDTALTLDMQLIPKWCIPDFAVLPIGDNLTMGVDDAVEAAKMVGAKQVIGVHYDTFGLIMVDHQQATQKFAEAGIKLHLPAIGETITL</sequence>
<keyword evidence="5" id="KW-1185">Reference proteome</keyword>
<evidence type="ECO:0000313" key="4">
    <source>
        <dbReference type="EMBL" id="RVU03032.1"/>
    </source>
</evidence>
<protein>
    <recommendedName>
        <fullName evidence="2">UPF0173 metal-dependent hydrolase EOD41_03600</fullName>
    </recommendedName>
</protein>
<dbReference type="GO" id="GO:0016787">
    <property type="term" value="F:hydrolase activity"/>
    <property type="evidence" value="ECO:0007669"/>
    <property type="project" value="UniProtKB-UniRule"/>
</dbReference>
<gene>
    <name evidence="4" type="ORF">EOD41_03600</name>
</gene>
<dbReference type="InterPro" id="IPR001279">
    <property type="entry name" value="Metallo-B-lactamas"/>
</dbReference>
<feature type="domain" description="Metallo-beta-lactamase" evidence="3">
    <location>
        <begin position="7"/>
        <end position="190"/>
    </location>
</feature>
<dbReference type="AlphaFoldDB" id="A0A437MZE8"/>
<reference evidence="4 5" key="1">
    <citation type="submission" date="2019-01" db="EMBL/GenBank/DDBJ databases">
        <authorList>
            <person name="Chen W.-M."/>
        </authorList>
    </citation>
    <scope>NUCLEOTIDE SEQUENCE [LARGE SCALE GENOMIC DNA]</scope>
    <source>
        <strain evidence="4 5">YBJ-36</strain>
    </source>
</reference>
<dbReference type="InterPro" id="IPR036866">
    <property type="entry name" value="RibonucZ/Hydroxyglut_hydro"/>
</dbReference>
<accession>A0A437MZE8</accession>
<dbReference type="Gene3D" id="3.60.15.10">
    <property type="entry name" value="Ribonuclease Z/Hydroxyacylglutathione hydrolase-like"/>
    <property type="match status" value="1"/>
</dbReference>
<evidence type="ECO:0000256" key="1">
    <source>
        <dbReference type="ARBA" id="ARBA00022801"/>
    </source>
</evidence>
<dbReference type="Pfam" id="PF12706">
    <property type="entry name" value="Lactamase_B_2"/>
    <property type="match status" value="1"/>
</dbReference>
<evidence type="ECO:0000256" key="2">
    <source>
        <dbReference type="HAMAP-Rule" id="MF_00457"/>
    </source>
</evidence>
<dbReference type="InterPro" id="IPR022877">
    <property type="entry name" value="UPF0173"/>
</dbReference>
<organism evidence="4 5">
    <name type="scientific">Mucilaginibacter limnophilus</name>
    <dbReference type="NCBI Taxonomy" id="1932778"/>
    <lineage>
        <taxon>Bacteria</taxon>
        <taxon>Pseudomonadati</taxon>
        <taxon>Bacteroidota</taxon>
        <taxon>Sphingobacteriia</taxon>
        <taxon>Sphingobacteriales</taxon>
        <taxon>Sphingobacteriaceae</taxon>
        <taxon>Mucilaginibacter</taxon>
    </lineage>
</organism>
<dbReference type="Proteomes" id="UP000282759">
    <property type="component" value="Unassembled WGS sequence"/>
</dbReference>
<dbReference type="PANTHER" id="PTHR43546:SF3">
    <property type="entry name" value="UPF0173 METAL-DEPENDENT HYDROLASE MJ1163"/>
    <property type="match status" value="1"/>
</dbReference>